<proteinExistence type="predicted"/>
<evidence type="ECO:0000313" key="2">
    <source>
        <dbReference type="EMBL" id="KAG8180976.1"/>
    </source>
</evidence>
<keyword evidence="3" id="KW-1185">Reference proteome</keyword>
<comment type="caution">
    <text evidence="2">The sequence shown here is derived from an EMBL/GenBank/DDBJ whole genome shotgun (WGS) entry which is preliminary data.</text>
</comment>
<reference evidence="2 3" key="1">
    <citation type="journal article" date="2022" name="Nat. Ecol. Evol.">
        <title>A masculinizing supergene underlies an exaggerated male reproductive morph in a spider.</title>
        <authorList>
            <person name="Hendrickx F."/>
            <person name="De Corte Z."/>
            <person name="Sonet G."/>
            <person name="Van Belleghem S.M."/>
            <person name="Kostlbacher S."/>
            <person name="Vangestel C."/>
        </authorList>
    </citation>
    <scope>NUCLEOTIDE SEQUENCE [LARGE SCALE GENOMIC DNA]</scope>
    <source>
        <strain evidence="2">W744_W776</strain>
    </source>
</reference>
<evidence type="ECO:0000256" key="1">
    <source>
        <dbReference type="SAM" id="MobiDB-lite"/>
    </source>
</evidence>
<dbReference type="EMBL" id="JAFNEN010000539">
    <property type="protein sequence ID" value="KAG8180976.1"/>
    <property type="molecule type" value="Genomic_DNA"/>
</dbReference>
<dbReference type="Proteomes" id="UP000827092">
    <property type="component" value="Unassembled WGS sequence"/>
</dbReference>
<organism evidence="2 3">
    <name type="scientific">Oedothorax gibbosus</name>
    <dbReference type="NCBI Taxonomy" id="931172"/>
    <lineage>
        <taxon>Eukaryota</taxon>
        <taxon>Metazoa</taxon>
        <taxon>Ecdysozoa</taxon>
        <taxon>Arthropoda</taxon>
        <taxon>Chelicerata</taxon>
        <taxon>Arachnida</taxon>
        <taxon>Araneae</taxon>
        <taxon>Araneomorphae</taxon>
        <taxon>Entelegynae</taxon>
        <taxon>Araneoidea</taxon>
        <taxon>Linyphiidae</taxon>
        <taxon>Erigoninae</taxon>
        <taxon>Oedothorax</taxon>
    </lineage>
</organism>
<dbReference type="AlphaFoldDB" id="A0AAV6UCH3"/>
<protein>
    <submittedName>
        <fullName evidence="2">Uncharacterized protein</fullName>
    </submittedName>
</protein>
<feature type="region of interest" description="Disordered" evidence="1">
    <location>
        <begin position="209"/>
        <end position="231"/>
    </location>
</feature>
<feature type="compositionally biased region" description="Basic residues" evidence="1">
    <location>
        <begin position="218"/>
        <end position="231"/>
    </location>
</feature>
<name>A0AAV6UCH3_9ARAC</name>
<gene>
    <name evidence="2" type="ORF">JTE90_024724</name>
</gene>
<evidence type="ECO:0000313" key="3">
    <source>
        <dbReference type="Proteomes" id="UP000827092"/>
    </source>
</evidence>
<accession>A0AAV6UCH3</accession>
<sequence>MRTRGLNRSGERRGLLEYLSVLKFSTLKDVKELEVTFPCPEFDILTAGKIASTTIFISCTEKVRSRVSIKPKSSASLEPYPSQISVKLTGKIRKYNSDYLEIAFTVTGPEEQLKPQCVICYESLSNECIKPATFQSHLETKQPEYKNYFLCCVNRSAVSMSNFLFIRKGLKDAVQGNATDVCVTNEMLQFYKEAYSKYKDQKEAEKAAKMKDTQKKNLYLRKHKRNPVTNL</sequence>